<dbReference type="InterPro" id="IPR036318">
    <property type="entry name" value="FAD-bd_PCMH-like_sf"/>
</dbReference>
<evidence type="ECO:0000313" key="2">
    <source>
        <dbReference type="Proteomes" id="UP000315369"/>
    </source>
</evidence>
<dbReference type="AlphaFoldDB" id="A0A540WH82"/>
<reference evidence="1 2" key="1">
    <citation type="submission" date="2019-06" db="EMBL/GenBank/DDBJ databases">
        <authorList>
            <person name="Livingstone P."/>
            <person name="Whitworth D."/>
        </authorList>
    </citation>
    <scope>NUCLEOTIDE SEQUENCE [LARGE SCALE GENOMIC DNA]</scope>
    <source>
        <strain evidence="1 2">AM401</strain>
    </source>
</reference>
<sequence length="38" mass="3957">MRAFSYERAKSPAEAAKAVAGIEGAKFLAGGTNLLDLM</sequence>
<evidence type="ECO:0000313" key="1">
    <source>
        <dbReference type="EMBL" id="TQF08338.1"/>
    </source>
</evidence>
<proteinExistence type="predicted"/>
<organism evidence="1 2">
    <name type="scientific">Myxococcus llanfairpwllgwyngyllgogerychwyrndrobwllllantysiliogogogochensis</name>
    <dbReference type="NCBI Taxonomy" id="2590453"/>
    <lineage>
        <taxon>Bacteria</taxon>
        <taxon>Pseudomonadati</taxon>
        <taxon>Myxococcota</taxon>
        <taxon>Myxococcia</taxon>
        <taxon>Myxococcales</taxon>
        <taxon>Cystobacterineae</taxon>
        <taxon>Myxococcaceae</taxon>
        <taxon>Myxococcus</taxon>
    </lineage>
</organism>
<dbReference type="Gene3D" id="3.30.43.10">
    <property type="entry name" value="Uridine Diphospho-n-acetylenolpyruvylglucosamine Reductase, domain 2"/>
    <property type="match status" value="1"/>
</dbReference>
<keyword evidence="2" id="KW-1185">Reference proteome</keyword>
<dbReference type="Proteomes" id="UP000315369">
    <property type="component" value="Unassembled WGS sequence"/>
</dbReference>
<feature type="non-terminal residue" evidence="1">
    <location>
        <position position="38"/>
    </location>
</feature>
<dbReference type="InterPro" id="IPR016167">
    <property type="entry name" value="FAD-bd_PCMH_sub1"/>
</dbReference>
<accession>A0A540WH82</accession>
<gene>
    <name evidence="1" type="ORF">FJV41_50475</name>
</gene>
<comment type="caution">
    <text evidence="1">The sequence shown here is derived from an EMBL/GenBank/DDBJ whole genome shotgun (WGS) entry which is preliminary data.</text>
</comment>
<dbReference type="GO" id="GO:0050660">
    <property type="term" value="F:flavin adenine dinucleotide binding"/>
    <property type="evidence" value="ECO:0007669"/>
    <property type="project" value="InterPro"/>
</dbReference>
<protein>
    <submittedName>
        <fullName evidence="1">Xanthine dehydrogenase family protein subunit M</fullName>
    </submittedName>
</protein>
<name>A0A540WH82_9BACT</name>
<dbReference type="EMBL" id="VIFM01000771">
    <property type="protein sequence ID" value="TQF08338.1"/>
    <property type="molecule type" value="Genomic_DNA"/>
</dbReference>
<dbReference type="SUPFAM" id="SSF56176">
    <property type="entry name" value="FAD-binding/transporter-associated domain-like"/>
    <property type="match status" value="1"/>
</dbReference>